<dbReference type="AlphaFoldDB" id="A0A4Z2HGY9"/>
<dbReference type="Proteomes" id="UP000314294">
    <property type="component" value="Unassembled WGS sequence"/>
</dbReference>
<dbReference type="EMBL" id="SRLO01000257">
    <property type="protein sequence ID" value="TNN64223.1"/>
    <property type="molecule type" value="Genomic_DNA"/>
</dbReference>
<keyword evidence="2" id="KW-1185">Reference proteome</keyword>
<reference evidence="1 2" key="1">
    <citation type="submission" date="2019-03" db="EMBL/GenBank/DDBJ databases">
        <title>First draft genome of Liparis tanakae, snailfish: a comprehensive survey of snailfish specific genes.</title>
        <authorList>
            <person name="Kim W."/>
            <person name="Song I."/>
            <person name="Jeong J.-H."/>
            <person name="Kim D."/>
            <person name="Kim S."/>
            <person name="Ryu S."/>
            <person name="Song J.Y."/>
            <person name="Lee S.K."/>
        </authorList>
    </citation>
    <scope>NUCLEOTIDE SEQUENCE [LARGE SCALE GENOMIC DNA]</scope>
    <source>
        <tissue evidence="1">Muscle</tissue>
    </source>
</reference>
<evidence type="ECO:0000313" key="1">
    <source>
        <dbReference type="EMBL" id="TNN64223.1"/>
    </source>
</evidence>
<accession>A0A4Z2HGY9</accession>
<proteinExistence type="predicted"/>
<name>A0A4Z2HGY9_9TELE</name>
<sequence>MMMCFQSPVQFDPRLCFIVKKHIRNINFFIYLKGYLGSQQTNKQSTSHLNLGNNINSNNVLEVLIAGVKLTPRVKHVSKCEGNRRDKLSKSPKLVNKNANILLLLLFVHGRWM</sequence>
<organism evidence="1 2">
    <name type="scientific">Liparis tanakae</name>
    <name type="common">Tanaka's snailfish</name>
    <dbReference type="NCBI Taxonomy" id="230148"/>
    <lineage>
        <taxon>Eukaryota</taxon>
        <taxon>Metazoa</taxon>
        <taxon>Chordata</taxon>
        <taxon>Craniata</taxon>
        <taxon>Vertebrata</taxon>
        <taxon>Euteleostomi</taxon>
        <taxon>Actinopterygii</taxon>
        <taxon>Neopterygii</taxon>
        <taxon>Teleostei</taxon>
        <taxon>Neoteleostei</taxon>
        <taxon>Acanthomorphata</taxon>
        <taxon>Eupercaria</taxon>
        <taxon>Perciformes</taxon>
        <taxon>Cottioidei</taxon>
        <taxon>Cottales</taxon>
        <taxon>Liparidae</taxon>
        <taxon>Liparis</taxon>
    </lineage>
</organism>
<comment type="caution">
    <text evidence="1">The sequence shown here is derived from an EMBL/GenBank/DDBJ whole genome shotgun (WGS) entry which is preliminary data.</text>
</comment>
<protein>
    <submittedName>
        <fullName evidence="1">Uncharacterized protein</fullName>
    </submittedName>
</protein>
<evidence type="ECO:0000313" key="2">
    <source>
        <dbReference type="Proteomes" id="UP000314294"/>
    </source>
</evidence>
<gene>
    <name evidence="1" type="ORF">EYF80_025591</name>
</gene>